<keyword evidence="1" id="KW-0677">Repeat</keyword>
<dbReference type="AlphaFoldDB" id="A0A098GI59"/>
<feature type="repeat" description="ANK" evidence="3">
    <location>
        <begin position="424"/>
        <end position="456"/>
    </location>
</feature>
<dbReference type="KEGG" id="tmc:LMI_2399"/>
<feature type="repeat" description="ANK" evidence="3">
    <location>
        <begin position="300"/>
        <end position="332"/>
    </location>
</feature>
<dbReference type="EMBL" id="LN614830">
    <property type="protein sequence ID" value="CEG61667.1"/>
    <property type="molecule type" value="Genomic_DNA"/>
</dbReference>
<organism evidence="4 6">
    <name type="scientific">Legionella micdadei</name>
    <name type="common">Tatlockia micdadei</name>
    <dbReference type="NCBI Taxonomy" id="451"/>
    <lineage>
        <taxon>Bacteria</taxon>
        <taxon>Pseudomonadati</taxon>
        <taxon>Pseudomonadota</taxon>
        <taxon>Gammaproteobacteria</taxon>
        <taxon>Legionellales</taxon>
        <taxon>Legionellaceae</taxon>
        <taxon>Legionella</taxon>
    </lineage>
</organism>
<dbReference type="Gene3D" id="1.25.40.20">
    <property type="entry name" value="Ankyrin repeat-containing domain"/>
    <property type="match status" value="2"/>
</dbReference>
<dbReference type="RefSeq" id="WP_045099869.1">
    <property type="nucleotide sequence ID" value="NZ_CP020614.1"/>
</dbReference>
<dbReference type="SUPFAM" id="SSF48403">
    <property type="entry name" value="Ankyrin repeat"/>
    <property type="match status" value="1"/>
</dbReference>
<dbReference type="Pfam" id="PF18632">
    <property type="entry name" value="DUF5630"/>
    <property type="match status" value="1"/>
</dbReference>
<dbReference type="InterPro" id="IPR002110">
    <property type="entry name" value="Ankyrin_rpt"/>
</dbReference>
<dbReference type="GO" id="GO:0085020">
    <property type="term" value="P:protein K6-linked ubiquitination"/>
    <property type="evidence" value="ECO:0007669"/>
    <property type="project" value="TreeGrafter"/>
</dbReference>
<dbReference type="InterPro" id="IPR036770">
    <property type="entry name" value="Ankyrin_rpt-contain_sf"/>
</dbReference>
<dbReference type="PATRIC" id="fig|451.8.peg.2860"/>
<accession>A0A098GI59</accession>
<evidence type="ECO:0000313" key="6">
    <source>
        <dbReference type="Proteomes" id="UP000032414"/>
    </source>
</evidence>
<dbReference type="InterPro" id="IPR040808">
    <property type="entry name" value="DUF5630"/>
</dbReference>
<dbReference type="HOGENOM" id="CLU_454860_0_0_6"/>
<keyword evidence="7" id="KW-1185">Reference proteome</keyword>
<dbReference type="PROSITE" id="PS50297">
    <property type="entry name" value="ANK_REP_REGION"/>
    <property type="match status" value="1"/>
</dbReference>
<feature type="repeat" description="ANK" evidence="3">
    <location>
        <begin position="498"/>
        <end position="531"/>
    </location>
</feature>
<protein>
    <submittedName>
        <fullName evidence="5">Ankyrin repeat</fullName>
    </submittedName>
</protein>
<dbReference type="PANTHER" id="PTHR24171">
    <property type="entry name" value="ANKYRIN REPEAT DOMAIN-CONTAINING PROTEIN 39-RELATED"/>
    <property type="match status" value="1"/>
</dbReference>
<evidence type="ECO:0000256" key="1">
    <source>
        <dbReference type="ARBA" id="ARBA00022737"/>
    </source>
</evidence>
<dbReference type="SMART" id="SM00248">
    <property type="entry name" value="ANK"/>
    <property type="match status" value="4"/>
</dbReference>
<evidence type="ECO:0000313" key="7">
    <source>
        <dbReference type="Proteomes" id="UP000182998"/>
    </source>
</evidence>
<evidence type="ECO:0000256" key="2">
    <source>
        <dbReference type="ARBA" id="ARBA00023043"/>
    </source>
</evidence>
<dbReference type="OrthoDB" id="5649157at2"/>
<gene>
    <name evidence="4" type="ORF">LMI_2399</name>
    <name evidence="5" type="ORF">SAMN02982997_01044</name>
</gene>
<keyword evidence="2 3" id="KW-0040">ANK repeat</keyword>
<reference evidence="6" key="1">
    <citation type="submission" date="2014-09" db="EMBL/GenBank/DDBJ databases">
        <authorList>
            <person name="Gomez-Valero L."/>
        </authorList>
    </citation>
    <scope>NUCLEOTIDE SEQUENCE [LARGE SCALE GENOMIC DNA]</scope>
    <source>
        <strain evidence="6">ATCC33218</strain>
    </source>
</reference>
<evidence type="ECO:0000256" key="3">
    <source>
        <dbReference type="PROSITE-ProRule" id="PRU00023"/>
    </source>
</evidence>
<evidence type="ECO:0000313" key="5">
    <source>
        <dbReference type="EMBL" id="SCY19859.1"/>
    </source>
</evidence>
<dbReference type="GO" id="GO:0004842">
    <property type="term" value="F:ubiquitin-protein transferase activity"/>
    <property type="evidence" value="ECO:0007669"/>
    <property type="project" value="TreeGrafter"/>
</dbReference>
<reference evidence="4" key="2">
    <citation type="submission" date="2014-09" db="EMBL/GenBank/DDBJ databases">
        <authorList>
            <person name="GOMEZ-VALERO Laura"/>
        </authorList>
    </citation>
    <scope>NUCLEOTIDE SEQUENCE</scope>
    <source>
        <strain evidence="4">ATCC33218</strain>
    </source>
</reference>
<dbReference type="STRING" id="451.B6N58_04170"/>
<evidence type="ECO:0000313" key="4">
    <source>
        <dbReference type="EMBL" id="CEG61667.1"/>
    </source>
</evidence>
<dbReference type="PROSITE" id="PS50088">
    <property type="entry name" value="ANK_REPEAT"/>
    <property type="match status" value="3"/>
</dbReference>
<sequence>MNNLLLELHLKNFSDDPTQENFTRVLSIIGEYSLTQLSLYCLNPTIRSLLDLPAFAPFWQNKLDAFRIKSSPEFRFKKAENLSELEVTLGFFNFMQAMENPDKRENYLNISLSFRSFHALKKSVATLCGLIKQNQFDTAFEKLPLLIENAKWHGTPGYLLIANLYLHFATYLRSDAVRAEAAIKCVFTYLEMAKRAEPHSQSAIHNAYYGKGLVESSQFRLATIAEMQKACRGLLSRWVSEEMLSSSTSIAARLYSQNKPQRSTSSQTEFSEFHKAILADSPELIRAHFDKRQLEQKNGWGETPLLFAARHGKINSVRCLLSLGANPRASVSTKDNILSPTIEDQSYDALQIALSLGNKGICRVLLDHTAGANSQTDGLHAEQDDTDQQARLEQLFLTPDCKYSLEKIRELLDLGASPNLLLPSGKTALSHMLLAGNIAGVELLMNYGASVNQPDAGGETVLFCLLETNLTKKTRECLEVYFRRFAHLGANINAQNTKGETLLIKAVKNDDIETVHFLLQQKGIDINLVDDFGHDASFYASKNPWIFELIAAARQRNSMDHQTSAGSKYQSGKAPFFFSKEISSTTSGPGQSSREVPIFG</sequence>
<dbReference type="EMBL" id="FMVN01000005">
    <property type="protein sequence ID" value="SCY19859.1"/>
    <property type="molecule type" value="Genomic_DNA"/>
</dbReference>
<dbReference type="Pfam" id="PF12796">
    <property type="entry name" value="Ank_2"/>
    <property type="match status" value="2"/>
</dbReference>
<reference evidence="5 7" key="3">
    <citation type="submission" date="2016-10" db="EMBL/GenBank/DDBJ databases">
        <authorList>
            <person name="Varghese N."/>
            <person name="Submissions S."/>
        </authorList>
    </citation>
    <scope>NUCLEOTIDE SEQUENCE [LARGE SCALE GENOMIC DNA]</scope>
    <source>
        <strain evidence="5 7">ATCC 33218</strain>
    </source>
</reference>
<name>A0A098GI59_LEGMI</name>
<proteinExistence type="predicted"/>
<dbReference type="Proteomes" id="UP000032414">
    <property type="component" value="Chromosome I"/>
</dbReference>
<dbReference type="PANTHER" id="PTHR24171:SF8">
    <property type="entry name" value="BRCA1-ASSOCIATED RING DOMAIN PROTEIN 1"/>
    <property type="match status" value="1"/>
</dbReference>
<dbReference type="Proteomes" id="UP000182998">
    <property type="component" value="Unassembled WGS sequence"/>
</dbReference>